<accession>A0A9N8WIR1</accession>
<protein>
    <submittedName>
        <fullName evidence="1">10458_t:CDS:1</fullName>
    </submittedName>
</protein>
<comment type="caution">
    <text evidence="1">The sequence shown here is derived from an EMBL/GenBank/DDBJ whole genome shotgun (WGS) entry which is preliminary data.</text>
</comment>
<sequence length="62" mass="7286">MLITTKLHDKLEEISILELKEDSDNDIKDPVKIFVSRTKNDLMYFEDSDEGILKLEEEEISE</sequence>
<organism evidence="1 2">
    <name type="scientific">Ambispora leptoticha</name>
    <dbReference type="NCBI Taxonomy" id="144679"/>
    <lineage>
        <taxon>Eukaryota</taxon>
        <taxon>Fungi</taxon>
        <taxon>Fungi incertae sedis</taxon>
        <taxon>Mucoromycota</taxon>
        <taxon>Glomeromycotina</taxon>
        <taxon>Glomeromycetes</taxon>
        <taxon>Archaeosporales</taxon>
        <taxon>Ambisporaceae</taxon>
        <taxon>Ambispora</taxon>
    </lineage>
</organism>
<proteinExistence type="predicted"/>
<reference evidence="1" key="1">
    <citation type="submission" date="2021-06" db="EMBL/GenBank/DDBJ databases">
        <authorList>
            <person name="Kallberg Y."/>
            <person name="Tangrot J."/>
            <person name="Rosling A."/>
        </authorList>
    </citation>
    <scope>NUCLEOTIDE SEQUENCE</scope>
    <source>
        <strain evidence="1">FL130A</strain>
    </source>
</reference>
<dbReference type="AlphaFoldDB" id="A0A9N8WIR1"/>
<name>A0A9N8WIR1_9GLOM</name>
<evidence type="ECO:0000313" key="2">
    <source>
        <dbReference type="Proteomes" id="UP000789508"/>
    </source>
</evidence>
<gene>
    <name evidence="1" type="ORF">ALEPTO_LOCUS2739</name>
</gene>
<keyword evidence="2" id="KW-1185">Reference proteome</keyword>
<feature type="non-terminal residue" evidence="1">
    <location>
        <position position="62"/>
    </location>
</feature>
<dbReference type="EMBL" id="CAJVPS010000433">
    <property type="protein sequence ID" value="CAG8486102.1"/>
    <property type="molecule type" value="Genomic_DNA"/>
</dbReference>
<evidence type="ECO:0000313" key="1">
    <source>
        <dbReference type="EMBL" id="CAG8486102.1"/>
    </source>
</evidence>
<dbReference type="Proteomes" id="UP000789508">
    <property type="component" value="Unassembled WGS sequence"/>
</dbReference>